<reference evidence="7 8" key="1">
    <citation type="submission" date="2019-02" db="EMBL/GenBank/DDBJ databases">
        <title>Deep-cultivation of Planctomycetes and their phenomic and genomic characterization uncovers novel biology.</title>
        <authorList>
            <person name="Wiegand S."/>
            <person name="Jogler M."/>
            <person name="Boedeker C."/>
            <person name="Pinto D."/>
            <person name="Vollmers J."/>
            <person name="Rivas-Marin E."/>
            <person name="Kohn T."/>
            <person name="Peeters S.H."/>
            <person name="Heuer A."/>
            <person name="Rast P."/>
            <person name="Oberbeckmann S."/>
            <person name="Bunk B."/>
            <person name="Jeske O."/>
            <person name="Meyerdierks A."/>
            <person name="Storesund J.E."/>
            <person name="Kallscheuer N."/>
            <person name="Luecker S."/>
            <person name="Lage O.M."/>
            <person name="Pohl T."/>
            <person name="Merkel B.J."/>
            <person name="Hornburger P."/>
            <person name="Mueller R.-W."/>
            <person name="Bruemmer F."/>
            <person name="Labrenz M."/>
            <person name="Spormann A.M."/>
            <person name="Op den Camp H."/>
            <person name="Overmann J."/>
            <person name="Amann R."/>
            <person name="Jetten M.S.M."/>
            <person name="Mascher T."/>
            <person name="Medema M.H."/>
            <person name="Devos D.P."/>
            <person name="Kaster A.-K."/>
            <person name="Ovreas L."/>
            <person name="Rohde M."/>
            <person name="Galperin M.Y."/>
            <person name="Jogler C."/>
        </authorList>
    </citation>
    <scope>NUCLEOTIDE SEQUENCE [LARGE SCALE GENOMIC DNA]</scope>
    <source>
        <strain evidence="7 8">Pla85_3_4</strain>
    </source>
</reference>
<dbReference type="InterPro" id="IPR011010">
    <property type="entry name" value="DNA_brk_join_enz"/>
</dbReference>
<dbReference type="InterPro" id="IPR004107">
    <property type="entry name" value="Integrase_SAM-like_N"/>
</dbReference>
<dbReference type="GO" id="GO:0006310">
    <property type="term" value="P:DNA recombination"/>
    <property type="evidence" value="ECO:0007669"/>
    <property type="project" value="UniProtKB-KW"/>
</dbReference>
<proteinExistence type="inferred from homology"/>
<dbReference type="InterPro" id="IPR050090">
    <property type="entry name" value="Tyrosine_recombinase_XerCD"/>
</dbReference>
<dbReference type="InterPro" id="IPR002104">
    <property type="entry name" value="Integrase_catalytic"/>
</dbReference>
<dbReference type="EMBL" id="CP036433">
    <property type="protein sequence ID" value="QDU94392.1"/>
    <property type="molecule type" value="Genomic_DNA"/>
</dbReference>
<evidence type="ECO:0000256" key="2">
    <source>
        <dbReference type="ARBA" id="ARBA00022908"/>
    </source>
</evidence>
<feature type="domain" description="Tyr recombinase" evidence="6">
    <location>
        <begin position="120"/>
        <end position="351"/>
    </location>
</feature>
<evidence type="ECO:0000256" key="1">
    <source>
        <dbReference type="ARBA" id="ARBA00008857"/>
    </source>
</evidence>
<evidence type="ECO:0000313" key="7">
    <source>
        <dbReference type="EMBL" id="QDU94392.1"/>
    </source>
</evidence>
<feature type="region of interest" description="Disordered" evidence="5">
    <location>
        <begin position="248"/>
        <end position="274"/>
    </location>
</feature>
<dbReference type="Gene3D" id="1.10.443.10">
    <property type="entry name" value="Intergrase catalytic core"/>
    <property type="match status" value="1"/>
</dbReference>
<dbReference type="InterPro" id="IPR010998">
    <property type="entry name" value="Integrase_recombinase_N"/>
</dbReference>
<dbReference type="InterPro" id="IPR013762">
    <property type="entry name" value="Integrase-like_cat_sf"/>
</dbReference>
<sequence length="356" mass="40345">MTSVYSGAGEVEGRAQPPLLQEVRRVCRRMHMSIRTEKAYVHWIEEFLRRQRQLAGKWRHPAELGSHEVNEFLTYLAVERRVAASTQNQALSAILFLYKKVLQLDRTLDLDAARAKRPQRLPVVLSVDEVRRLLAEVPLGPVRLAAGLMYGAGLRLMEACRLRVKDLDFERRQIMVRDGKGEKDRAVPLPARLVEGLQRQLDQVRRLHQQDLEAGAGWVWLPYALAEKYPQAGRKVAWQYLFPAGSLSQDPRPREADEQSSDTAEADRPAGQLRRHHLHETTIGKAVTRAARQAKIEKHVTCHALRHSFATHLLEDGRDIRTIQELLGHADVSTTMIYTHVSTTGATGVASPLDRL</sequence>
<name>A0A518DRE3_9BACT</name>
<evidence type="ECO:0000313" key="8">
    <source>
        <dbReference type="Proteomes" id="UP000317648"/>
    </source>
</evidence>
<dbReference type="PANTHER" id="PTHR30349:SF64">
    <property type="entry name" value="PROPHAGE INTEGRASE INTD-RELATED"/>
    <property type="match status" value="1"/>
</dbReference>
<comment type="similarity">
    <text evidence="1">Belongs to the 'phage' integrase family.</text>
</comment>
<dbReference type="Pfam" id="PF13495">
    <property type="entry name" value="Phage_int_SAM_4"/>
    <property type="match status" value="1"/>
</dbReference>
<evidence type="ECO:0000256" key="4">
    <source>
        <dbReference type="ARBA" id="ARBA00023172"/>
    </source>
</evidence>
<dbReference type="InterPro" id="IPR011946">
    <property type="entry name" value="Integrase_integron-type"/>
</dbReference>
<dbReference type="PROSITE" id="PS51898">
    <property type="entry name" value="TYR_RECOMBINASE"/>
    <property type="match status" value="1"/>
</dbReference>
<keyword evidence="2" id="KW-0229">DNA integration</keyword>
<accession>A0A518DRE3</accession>
<protein>
    <submittedName>
        <fullName evidence="7">Tyrosine recombinase XerD</fullName>
    </submittedName>
</protein>
<dbReference type="Pfam" id="PF00589">
    <property type="entry name" value="Phage_integrase"/>
    <property type="match status" value="1"/>
</dbReference>
<dbReference type="CDD" id="cd01193">
    <property type="entry name" value="INT_IntI_C"/>
    <property type="match status" value="1"/>
</dbReference>
<gene>
    <name evidence="7" type="primary">xerD_10</name>
    <name evidence="7" type="ORF">Pla8534_21820</name>
</gene>
<dbReference type="AlphaFoldDB" id="A0A518DRE3"/>
<dbReference type="SUPFAM" id="SSF56349">
    <property type="entry name" value="DNA breaking-rejoining enzymes"/>
    <property type="match status" value="1"/>
</dbReference>
<dbReference type="Gene3D" id="1.10.150.130">
    <property type="match status" value="1"/>
</dbReference>
<dbReference type="Proteomes" id="UP000317648">
    <property type="component" value="Chromosome"/>
</dbReference>
<dbReference type="RefSeq" id="WP_145052741.1">
    <property type="nucleotide sequence ID" value="NZ_CP036433.1"/>
</dbReference>
<keyword evidence="3" id="KW-0238">DNA-binding</keyword>
<organism evidence="7 8">
    <name type="scientific">Lignipirellula cremea</name>
    <dbReference type="NCBI Taxonomy" id="2528010"/>
    <lineage>
        <taxon>Bacteria</taxon>
        <taxon>Pseudomonadati</taxon>
        <taxon>Planctomycetota</taxon>
        <taxon>Planctomycetia</taxon>
        <taxon>Pirellulales</taxon>
        <taxon>Pirellulaceae</taxon>
        <taxon>Lignipirellula</taxon>
    </lineage>
</organism>
<dbReference type="KEGG" id="lcre:Pla8534_21820"/>
<evidence type="ECO:0000256" key="3">
    <source>
        <dbReference type="ARBA" id="ARBA00023125"/>
    </source>
</evidence>
<evidence type="ECO:0000259" key="6">
    <source>
        <dbReference type="PROSITE" id="PS51898"/>
    </source>
</evidence>
<dbReference type="GO" id="GO:0015074">
    <property type="term" value="P:DNA integration"/>
    <property type="evidence" value="ECO:0007669"/>
    <property type="project" value="UniProtKB-KW"/>
</dbReference>
<dbReference type="NCBIfam" id="TIGR02249">
    <property type="entry name" value="integrase_gron"/>
    <property type="match status" value="1"/>
</dbReference>
<dbReference type="OrthoDB" id="9801717at2"/>
<keyword evidence="4" id="KW-0233">DNA recombination</keyword>
<evidence type="ECO:0000256" key="5">
    <source>
        <dbReference type="SAM" id="MobiDB-lite"/>
    </source>
</evidence>
<dbReference type="GO" id="GO:0003677">
    <property type="term" value="F:DNA binding"/>
    <property type="evidence" value="ECO:0007669"/>
    <property type="project" value="UniProtKB-KW"/>
</dbReference>
<keyword evidence="8" id="KW-1185">Reference proteome</keyword>
<dbReference type="PANTHER" id="PTHR30349">
    <property type="entry name" value="PHAGE INTEGRASE-RELATED"/>
    <property type="match status" value="1"/>
</dbReference>